<dbReference type="FunFam" id="1.10.418.10:FF:000057">
    <property type="entry name" value="Calmin"/>
    <property type="match status" value="1"/>
</dbReference>
<dbReference type="InterPro" id="IPR003108">
    <property type="entry name" value="GAR_dom"/>
</dbReference>
<name>A0A6G1SJ26_9ACAR</name>
<feature type="coiled-coil region" evidence="7">
    <location>
        <begin position="362"/>
        <end position="403"/>
    </location>
</feature>
<dbReference type="Gene3D" id="3.30.920.20">
    <property type="entry name" value="Gas2-like domain"/>
    <property type="match status" value="1"/>
</dbReference>
<evidence type="ECO:0000259" key="9">
    <source>
        <dbReference type="PROSITE" id="PS50021"/>
    </source>
</evidence>
<dbReference type="PROSITE" id="PS00018">
    <property type="entry name" value="EF_HAND_1"/>
    <property type="match status" value="1"/>
</dbReference>
<dbReference type="FunFam" id="1.20.58.60:FF:000001">
    <property type="entry name" value="Microtubule-actin cross-linking factor 1"/>
    <property type="match status" value="1"/>
</dbReference>
<feature type="region of interest" description="Disordered" evidence="8">
    <location>
        <begin position="1140"/>
        <end position="1175"/>
    </location>
</feature>
<keyword evidence="4" id="KW-0106">Calcium</keyword>
<dbReference type="SMART" id="SM00033">
    <property type="entry name" value="CH"/>
    <property type="match status" value="2"/>
</dbReference>
<dbReference type="InterPro" id="IPR018247">
    <property type="entry name" value="EF_Hand_1_Ca_BS"/>
</dbReference>
<dbReference type="CDD" id="cd00176">
    <property type="entry name" value="SPEC"/>
    <property type="match status" value="3"/>
</dbReference>
<evidence type="ECO:0000256" key="7">
    <source>
        <dbReference type="SAM" id="Coils"/>
    </source>
</evidence>
<comment type="subcellular location">
    <subcellularLocation>
        <location evidence="1">Cytoplasm</location>
        <location evidence="1">Cytoskeleton</location>
    </subcellularLocation>
</comment>
<dbReference type="FunFam" id="1.10.418.10:FF:000048">
    <property type="entry name" value="Short stop, isoform B"/>
    <property type="match status" value="1"/>
</dbReference>
<dbReference type="PROSITE" id="PS00020">
    <property type="entry name" value="ACTININ_2"/>
    <property type="match status" value="1"/>
</dbReference>
<dbReference type="SUPFAM" id="SSF47576">
    <property type="entry name" value="Calponin-homology domain, CH-domain"/>
    <property type="match status" value="1"/>
</dbReference>
<dbReference type="PROSITE" id="PS51460">
    <property type="entry name" value="GAR"/>
    <property type="match status" value="1"/>
</dbReference>
<protein>
    <submittedName>
        <fullName evidence="12">Microtubule-actin cross-linking factor 1</fullName>
    </submittedName>
</protein>
<gene>
    <name evidence="12" type="primary">Macf1_0</name>
    <name evidence="12" type="ORF">g.12933</name>
</gene>
<dbReference type="InterPro" id="IPR036534">
    <property type="entry name" value="GAR_dom_sf"/>
</dbReference>
<evidence type="ECO:0000256" key="5">
    <source>
        <dbReference type="ARBA" id="ARBA00023203"/>
    </source>
</evidence>
<keyword evidence="6" id="KW-0206">Cytoskeleton</keyword>
<dbReference type="PROSITE" id="PS50021">
    <property type="entry name" value="CH"/>
    <property type="match status" value="2"/>
</dbReference>
<feature type="domain" description="Calponin-homology (CH)" evidence="9">
    <location>
        <begin position="29"/>
        <end position="132"/>
    </location>
</feature>
<evidence type="ECO:0000256" key="1">
    <source>
        <dbReference type="ARBA" id="ARBA00004245"/>
    </source>
</evidence>
<dbReference type="GO" id="GO:0005856">
    <property type="term" value="C:cytoskeleton"/>
    <property type="evidence" value="ECO:0007669"/>
    <property type="project" value="UniProtKB-SubCell"/>
</dbReference>
<dbReference type="InterPro" id="IPR018159">
    <property type="entry name" value="Spectrin/alpha-actinin"/>
</dbReference>
<feature type="compositionally biased region" description="Polar residues" evidence="8">
    <location>
        <begin position="1447"/>
        <end position="1463"/>
    </location>
</feature>
<evidence type="ECO:0000256" key="2">
    <source>
        <dbReference type="ARBA" id="ARBA00022490"/>
    </source>
</evidence>
<dbReference type="GO" id="GO:0005886">
    <property type="term" value="C:plasma membrane"/>
    <property type="evidence" value="ECO:0007669"/>
    <property type="project" value="UniProtKB-SubCell"/>
</dbReference>
<feature type="compositionally biased region" description="Low complexity" evidence="8">
    <location>
        <begin position="1472"/>
        <end position="1488"/>
    </location>
</feature>
<dbReference type="SMART" id="SM00243">
    <property type="entry name" value="GAS2"/>
    <property type="match status" value="1"/>
</dbReference>
<dbReference type="SUPFAM" id="SSF46966">
    <property type="entry name" value="Spectrin repeat"/>
    <property type="match status" value="6"/>
</dbReference>
<feature type="coiled-coil region" evidence="7">
    <location>
        <begin position="716"/>
        <end position="841"/>
    </location>
</feature>
<feature type="domain" description="Calponin-homology (CH)" evidence="9">
    <location>
        <begin position="137"/>
        <end position="242"/>
    </location>
</feature>
<keyword evidence="3" id="KW-0677">Repeat</keyword>
<dbReference type="Pfam" id="PF00307">
    <property type="entry name" value="CH"/>
    <property type="match status" value="2"/>
</dbReference>
<organism evidence="12">
    <name type="scientific">Aceria tosichella</name>
    <name type="common">wheat curl mite</name>
    <dbReference type="NCBI Taxonomy" id="561515"/>
    <lineage>
        <taxon>Eukaryota</taxon>
        <taxon>Metazoa</taxon>
        <taxon>Ecdysozoa</taxon>
        <taxon>Arthropoda</taxon>
        <taxon>Chelicerata</taxon>
        <taxon>Arachnida</taxon>
        <taxon>Acari</taxon>
        <taxon>Acariformes</taxon>
        <taxon>Trombidiformes</taxon>
        <taxon>Prostigmata</taxon>
        <taxon>Eupodina</taxon>
        <taxon>Eriophyoidea</taxon>
        <taxon>Eriophyidae</taxon>
        <taxon>Eriophyinae</taxon>
        <taxon>Aceriini</taxon>
        <taxon>Aceria</taxon>
    </lineage>
</organism>
<feature type="region of interest" description="Disordered" evidence="8">
    <location>
        <begin position="1413"/>
        <end position="1513"/>
    </location>
</feature>
<dbReference type="Gene3D" id="1.10.238.10">
    <property type="entry name" value="EF-hand"/>
    <property type="match status" value="1"/>
</dbReference>
<dbReference type="InterPro" id="IPR002017">
    <property type="entry name" value="Spectrin_repeat"/>
</dbReference>
<keyword evidence="5" id="KW-0009">Actin-binding</keyword>
<dbReference type="GO" id="GO:0005509">
    <property type="term" value="F:calcium ion binding"/>
    <property type="evidence" value="ECO:0007669"/>
    <property type="project" value="InterPro"/>
</dbReference>
<dbReference type="SMART" id="SM00150">
    <property type="entry name" value="SPEC"/>
    <property type="match status" value="8"/>
</dbReference>
<proteinExistence type="predicted"/>
<dbReference type="PANTHER" id="PTHR11915">
    <property type="entry name" value="SPECTRIN/FILAMIN RELATED CYTOSKELETAL PROTEIN"/>
    <property type="match status" value="1"/>
</dbReference>
<dbReference type="InterPro" id="IPR036872">
    <property type="entry name" value="CH_dom_sf"/>
</dbReference>
<evidence type="ECO:0000256" key="6">
    <source>
        <dbReference type="ARBA" id="ARBA00023212"/>
    </source>
</evidence>
<evidence type="ECO:0000259" key="11">
    <source>
        <dbReference type="PROSITE" id="PS51460"/>
    </source>
</evidence>
<feature type="domain" description="EF-hand" evidence="10">
    <location>
        <begin position="1279"/>
        <end position="1314"/>
    </location>
</feature>
<dbReference type="GO" id="GO:0003779">
    <property type="term" value="F:actin binding"/>
    <property type="evidence" value="ECO:0007669"/>
    <property type="project" value="UniProtKB-KW"/>
</dbReference>
<dbReference type="Gene3D" id="1.10.418.10">
    <property type="entry name" value="Calponin-like domain"/>
    <property type="match status" value="2"/>
</dbReference>
<keyword evidence="2" id="KW-0963">Cytoplasm</keyword>
<evidence type="ECO:0000313" key="12">
    <source>
        <dbReference type="EMBL" id="MDE50211.1"/>
    </source>
</evidence>
<feature type="coiled-coil region" evidence="7">
    <location>
        <begin position="589"/>
        <end position="685"/>
    </location>
</feature>
<dbReference type="Gene3D" id="1.20.58.60">
    <property type="match status" value="8"/>
</dbReference>
<dbReference type="SUPFAM" id="SSF143575">
    <property type="entry name" value="GAS2 domain-like"/>
    <property type="match status" value="1"/>
</dbReference>
<feature type="domain" description="GAR" evidence="11">
    <location>
        <begin position="1315"/>
        <end position="1387"/>
    </location>
</feature>
<evidence type="ECO:0000256" key="4">
    <source>
        <dbReference type="ARBA" id="ARBA00022837"/>
    </source>
</evidence>
<evidence type="ECO:0000259" key="10">
    <source>
        <dbReference type="PROSITE" id="PS50222"/>
    </source>
</evidence>
<feature type="coiled-coil region" evidence="7">
    <location>
        <begin position="463"/>
        <end position="562"/>
    </location>
</feature>
<dbReference type="InterPro" id="IPR002048">
    <property type="entry name" value="EF_hand_dom"/>
</dbReference>
<keyword evidence="7" id="KW-0175">Coiled coil</keyword>
<dbReference type="Pfam" id="PF00435">
    <property type="entry name" value="Spectrin"/>
    <property type="match status" value="2"/>
</dbReference>
<dbReference type="InterPro" id="IPR001715">
    <property type="entry name" value="CH_dom"/>
</dbReference>
<dbReference type="CDD" id="cd21188">
    <property type="entry name" value="CH_PLEC-like_rpt1"/>
    <property type="match status" value="1"/>
</dbReference>
<evidence type="ECO:0000256" key="3">
    <source>
        <dbReference type="ARBA" id="ARBA00022737"/>
    </source>
</evidence>
<sequence length="1513" mass="175270">MDPVVASSLDTSLLHYELSLKESKDERDVIQKRTFTKWINKYLMRRGRQMQDLFQDLRDGQNLITLLEMLSGTNLPRERGRMRVHQLQNIQIALNYIKFRKVKLVNIRPEDIVDGNQKLTLGLIWTIILHFQLEDNSNFRELLLRWAQKTTDGYPGCNVTDLTTSWRDGLAFNAIIHRNRPDLLDYRACRKKTSRENLEQAFSVADRDLGVARLLEPEDVDVPCPDEKSMITYLSQLYELFPNPPERNPLLDEEKLRRVDEYKELASRLLKWIRESTTKLEDRRFPKTIPELKKLKEETENFRTQEVPPKQHDKQRLAAVAREVYKMAHDLNVKVPDDLHIDNIDYHWDRMMNALKARSKAIDDELAKADRLRALLDKLLTDIKKTNERLDGIEGRMNDEDRRISRLDSLRDAEAYSPIVFQKISEDLADCGIKIDAIKRLADEFCNENGRTAPDSIMIREKVAELDGRYKKLLNRLGRLNDLYAQTLERLRNMDNELRRQQARKEAEAKLRLKLDEMKRRLDELERRIDNMGPVSKDVAVLQRQLAELQEFDKDLKKARDDLNDLIVFAEKLIADDLIVDPVGVRTTLQALKDQLARIEDKAARRLREFDAALEKAERQKKAEAEINLKLDGIKKELDELERRIDNMAPVGKDLATLKHQLDELKDFEQDVAKTRRNLNDVVRLAEDFIRDDLITDPASLRANINILKDQLARIDEKVARRLRAIKDALNRAEAQREAEERFNLRLDAIKRELDDLERRLDSMAPVSRDLNVLQQQLAEMQDFNERLNKTRANLKDVLKAGEDLIREDLIADPATLRANMKSLKDQLARIEDKAAKRLKEIQDAMGRVAASDAIQDVAKWLERAKKILINEENVHGDLDTVNALIEQHKSFQQEIQAQQPAINEVRRMEKELSSASPQTGAAIRDELNDLINQWRDVERLTREKSAKLEDALRAAEQMHDSVHGLLEWLADAEMKLRFAGSLPEDEKATNQELVDHEKFMRKLASQGQAKDQTLKLARDILTKCHPDAEPVIKHWINIIQSRWEEIEGWAKQRGQRLTDHLRSLTELLELVEELIGWLTRHEGRLLGEETEQLPTNANQLESMIDAHATFMDELRKHEPSVDKVVKIFASRSSTATSKMVVTTTTTKPRQQDAAKATSGRLSGGARSATPTRTSYATYRDEYPEVRHPRARIMLEKWRTVWQLSLDKMQRLKDRVEHLKEMERLENFDFDQWRRRFLTWVNTNKGRVMDFFRSIDDDNDGRIPIEAFISGVLRSKFETSRLEMERVADIFDKNNDGTVDNKEYLDSLRPDKPITDDEIIQDEVQRQVSKCTCPQRYRVYHVGEGRYRFGESQKLRLVRILRSTVMVRVGGGWEPLTSFLQKNDPCRARGRTNVELREQFILPEGASQAMATFKSKMSRDPGSVPALGPITKIREKTDRSMPMSGSRYGSPSDYYSESESTSKARSRIGRLTPASTSSRPSSRPTSRPASRHGSDLAFNLDAKPTSRSTDNLR</sequence>
<accession>A0A6G1SJ26</accession>
<dbReference type="PROSITE" id="PS50222">
    <property type="entry name" value="EF_HAND_2"/>
    <property type="match status" value="2"/>
</dbReference>
<dbReference type="InterPro" id="IPR011992">
    <property type="entry name" value="EF-hand-dom_pair"/>
</dbReference>
<reference evidence="12" key="1">
    <citation type="submission" date="2018-10" db="EMBL/GenBank/DDBJ databases">
        <title>Transcriptome assembly of Aceria tosichella (Wheat curl mite) Type 2.</title>
        <authorList>
            <person name="Scully E.D."/>
            <person name="Geib S.M."/>
            <person name="Palmer N.A."/>
            <person name="Gupta A.K."/>
            <person name="Sarath G."/>
            <person name="Tatineni S."/>
        </authorList>
    </citation>
    <scope>NUCLEOTIDE SEQUENCE</scope>
    <source>
        <strain evidence="12">LincolnNE</strain>
    </source>
</reference>
<dbReference type="SUPFAM" id="SSF47473">
    <property type="entry name" value="EF-hand"/>
    <property type="match status" value="1"/>
</dbReference>
<dbReference type="GO" id="GO:0008017">
    <property type="term" value="F:microtubule binding"/>
    <property type="evidence" value="ECO:0007669"/>
    <property type="project" value="InterPro"/>
</dbReference>
<dbReference type="Pfam" id="PF02187">
    <property type="entry name" value="GAS2"/>
    <property type="match status" value="1"/>
</dbReference>
<feature type="domain" description="EF-hand" evidence="10">
    <location>
        <begin position="1243"/>
        <end position="1278"/>
    </location>
</feature>
<dbReference type="SMART" id="SM00054">
    <property type="entry name" value="EFh"/>
    <property type="match status" value="2"/>
</dbReference>
<dbReference type="InterPro" id="IPR001589">
    <property type="entry name" value="Actinin_actin-bd_CS"/>
</dbReference>
<dbReference type="PROSITE" id="PS00019">
    <property type="entry name" value="ACTININ_1"/>
    <property type="match status" value="1"/>
</dbReference>
<dbReference type="EMBL" id="GGYP01005440">
    <property type="protein sequence ID" value="MDE50211.1"/>
    <property type="molecule type" value="Transcribed_RNA"/>
</dbReference>
<evidence type="ECO:0000256" key="8">
    <source>
        <dbReference type="SAM" id="MobiDB-lite"/>
    </source>
</evidence>